<accession>A0A8H7DL72</accession>
<dbReference type="Proteomes" id="UP000623687">
    <property type="component" value="Unassembled WGS sequence"/>
</dbReference>
<organism evidence="2 3">
    <name type="scientific">Pleurotus ostreatus</name>
    <name type="common">Oyster mushroom</name>
    <name type="synonym">White-rot fungus</name>
    <dbReference type="NCBI Taxonomy" id="5322"/>
    <lineage>
        <taxon>Eukaryota</taxon>
        <taxon>Fungi</taxon>
        <taxon>Dikarya</taxon>
        <taxon>Basidiomycota</taxon>
        <taxon>Agaricomycotina</taxon>
        <taxon>Agaricomycetes</taxon>
        <taxon>Agaricomycetidae</taxon>
        <taxon>Agaricales</taxon>
        <taxon>Pleurotineae</taxon>
        <taxon>Pleurotaceae</taxon>
        <taxon>Pleurotus</taxon>
    </lineage>
</organism>
<reference evidence="2" key="1">
    <citation type="submission" date="2019-07" db="EMBL/GenBank/DDBJ databases">
        <authorList>
            <person name="Palmer J.M."/>
        </authorList>
    </citation>
    <scope>NUCLEOTIDE SEQUENCE</scope>
    <source>
        <strain evidence="2">PC9</strain>
    </source>
</reference>
<dbReference type="GeneID" id="59372076"/>
<dbReference type="EMBL" id="JACETU010000010">
    <property type="protein sequence ID" value="KAF7419644.1"/>
    <property type="molecule type" value="Genomic_DNA"/>
</dbReference>
<dbReference type="InterPro" id="IPR046528">
    <property type="entry name" value="DUF6593"/>
</dbReference>
<proteinExistence type="predicted"/>
<feature type="domain" description="DUF6593" evidence="1">
    <location>
        <begin position="14"/>
        <end position="171"/>
    </location>
</feature>
<dbReference type="VEuPathDB" id="FungiDB:PC9H_002235"/>
<evidence type="ECO:0000313" key="2">
    <source>
        <dbReference type="EMBL" id="KAF7419644.1"/>
    </source>
</evidence>
<name>A0A8H7DL72_PLEOS</name>
<evidence type="ECO:0000259" key="1">
    <source>
        <dbReference type="Pfam" id="PF20236"/>
    </source>
</evidence>
<dbReference type="OrthoDB" id="3360976at2759"/>
<gene>
    <name evidence="2" type="ORF">PC9H_002235</name>
</gene>
<dbReference type="RefSeq" id="XP_036626498.1">
    <property type="nucleotide sequence ID" value="XM_036771877.1"/>
</dbReference>
<protein>
    <recommendedName>
        <fullName evidence="1">DUF6593 domain-containing protein</fullName>
    </recommendedName>
</protein>
<dbReference type="Pfam" id="PF20236">
    <property type="entry name" value="DUF6593"/>
    <property type="match status" value="1"/>
</dbReference>
<sequence length="177" mass="19696">MPSNTKLSLTTGEDPRNNVLYEDGRAVYRIVTPFAFTGRKTTISKIVDGGLARAVAEIEWHSIASSVFKFDGGEVSTSNYFRSTALSGIIGSNRIFTAPNGREYKWRFSVSSKPKLYVNDGSDTTVACFHGSSIGLLSPTRDAYLEIYPEGRHIKDVIVMTFIYVEKLRRDKKQAAQ</sequence>
<dbReference type="AlphaFoldDB" id="A0A8H7DL72"/>
<comment type="caution">
    <text evidence="2">The sequence shown here is derived from an EMBL/GenBank/DDBJ whole genome shotgun (WGS) entry which is preliminary data.</text>
</comment>
<keyword evidence="3" id="KW-1185">Reference proteome</keyword>
<evidence type="ECO:0000313" key="3">
    <source>
        <dbReference type="Proteomes" id="UP000623687"/>
    </source>
</evidence>